<keyword evidence="6" id="KW-0866">Nonsense-mediated mRNA decay</keyword>
<dbReference type="PROSITE" id="PS00916">
    <property type="entry name" value="PI3_4_KINASE_2"/>
    <property type="match status" value="1"/>
</dbReference>
<proteinExistence type="predicted"/>
<dbReference type="SUPFAM" id="SSF56112">
    <property type="entry name" value="Protein kinase-like (PK-like)"/>
    <property type="match status" value="1"/>
</dbReference>
<dbReference type="PROSITE" id="PS50829">
    <property type="entry name" value="GYF"/>
    <property type="match status" value="2"/>
</dbReference>
<dbReference type="SUPFAM" id="SSF48371">
    <property type="entry name" value="ARM repeat"/>
    <property type="match status" value="1"/>
</dbReference>
<accession>A0AAW1QL25</accession>
<name>A0AAW1QL25_9CHLO</name>
<feature type="compositionally biased region" description="Low complexity" evidence="8">
    <location>
        <begin position="142"/>
        <end position="151"/>
    </location>
</feature>
<feature type="region of interest" description="Disordered" evidence="8">
    <location>
        <begin position="142"/>
        <end position="348"/>
    </location>
</feature>
<dbReference type="InterPro" id="IPR050517">
    <property type="entry name" value="DDR_Repair_Kinase"/>
</dbReference>
<dbReference type="InterPro" id="IPR018936">
    <property type="entry name" value="PI3/4_kinase_CS"/>
</dbReference>
<feature type="domain" description="PI3K/PI4K catalytic" evidence="9">
    <location>
        <begin position="1777"/>
        <end position="2119"/>
    </location>
</feature>
<dbReference type="Gene3D" id="1.10.1070.11">
    <property type="entry name" value="Phosphatidylinositol 3-/4-kinase, catalytic domain"/>
    <property type="match status" value="1"/>
</dbReference>
<dbReference type="Gene3D" id="3.30.1490.40">
    <property type="match status" value="2"/>
</dbReference>
<dbReference type="GO" id="GO:0000184">
    <property type="term" value="P:nuclear-transcribed mRNA catabolic process, nonsense-mediated decay"/>
    <property type="evidence" value="ECO:0007669"/>
    <property type="project" value="UniProtKB-KW"/>
</dbReference>
<feature type="region of interest" description="Disordered" evidence="8">
    <location>
        <begin position="2727"/>
        <end position="2815"/>
    </location>
</feature>
<keyword evidence="13" id="KW-1185">Reference proteome</keyword>
<dbReference type="SMART" id="SM01343">
    <property type="entry name" value="FATC"/>
    <property type="match status" value="1"/>
</dbReference>
<feature type="coiled-coil region" evidence="7">
    <location>
        <begin position="2143"/>
        <end position="2191"/>
    </location>
</feature>
<dbReference type="Pfam" id="PF02213">
    <property type="entry name" value="GYF"/>
    <property type="match status" value="2"/>
</dbReference>
<evidence type="ECO:0000259" key="10">
    <source>
        <dbReference type="PROSITE" id="PS50829"/>
    </source>
</evidence>
<evidence type="ECO:0000256" key="3">
    <source>
        <dbReference type="ARBA" id="ARBA00022741"/>
    </source>
</evidence>
<dbReference type="InterPro" id="IPR036940">
    <property type="entry name" value="PI3/4_kinase_cat_sf"/>
</dbReference>
<dbReference type="InterPro" id="IPR000403">
    <property type="entry name" value="PI3/4_kinase_cat_dom"/>
</dbReference>
<evidence type="ECO:0000313" key="13">
    <source>
        <dbReference type="Proteomes" id="UP001445335"/>
    </source>
</evidence>
<dbReference type="InterPro" id="IPR016024">
    <property type="entry name" value="ARM-type_fold"/>
</dbReference>
<gene>
    <name evidence="12" type="ORF">WJX81_005370</name>
</gene>
<dbReference type="SMART" id="SM00146">
    <property type="entry name" value="PI3Kc"/>
    <property type="match status" value="1"/>
</dbReference>
<dbReference type="EC" id="2.7.11.1" evidence="1"/>
<dbReference type="SUPFAM" id="SSF55277">
    <property type="entry name" value="GYF domain"/>
    <property type="match status" value="2"/>
</dbReference>
<dbReference type="Pfam" id="PF00454">
    <property type="entry name" value="PI3_PI4_kinase"/>
    <property type="match status" value="1"/>
</dbReference>
<evidence type="ECO:0000256" key="8">
    <source>
        <dbReference type="SAM" id="MobiDB-lite"/>
    </source>
</evidence>
<organism evidence="12 13">
    <name type="scientific">Elliptochloris bilobata</name>
    <dbReference type="NCBI Taxonomy" id="381761"/>
    <lineage>
        <taxon>Eukaryota</taxon>
        <taxon>Viridiplantae</taxon>
        <taxon>Chlorophyta</taxon>
        <taxon>core chlorophytes</taxon>
        <taxon>Trebouxiophyceae</taxon>
        <taxon>Trebouxiophyceae incertae sedis</taxon>
        <taxon>Elliptochloris clade</taxon>
        <taxon>Elliptochloris</taxon>
    </lineage>
</organism>
<dbReference type="Gene3D" id="3.30.1010.10">
    <property type="entry name" value="Phosphatidylinositol 3-kinase Catalytic Subunit, Chain A, domain 4"/>
    <property type="match status" value="1"/>
</dbReference>
<dbReference type="InterPro" id="IPR011009">
    <property type="entry name" value="Kinase-like_dom_sf"/>
</dbReference>
<feature type="domain" description="FATC" evidence="11">
    <location>
        <begin position="2846"/>
        <end position="2878"/>
    </location>
</feature>
<dbReference type="PANTHER" id="PTHR11139:SF124">
    <property type="entry name" value="NON-SPECIFIC SERINE_THREONINE PROTEIN KINASE"/>
    <property type="match status" value="1"/>
</dbReference>
<dbReference type="InterPro" id="IPR035445">
    <property type="entry name" value="GYF-like_dom_sf"/>
</dbReference>
<dbReference type="Proteomes" id="UP001445335">
    <property type="component" value="Unassembled WGS sequence"/>
</dbReference>
<keyword evidence="3" id="KW-0547">Nucleotide-binding</keyword>
<dbReference type="Pfam" id="PF02260">
    <property type="entry name" value="FATC"/>
    <property type="match status" value="1"/>
</dbReference>
<evidence type="ECO:0000256" key="1">
    <source>
        <dbReference type="ARBA" id="ARBA00012513"/>
    </source>
</evidence>
<dbReference type="PROSITE" id="PS50290">
    <property type="entry name" value="PI3_4_KINASE_3"/>
    <property type="match status" value="1"/>
</dbReference>
<evidence type="ECO:0000256" key="4">
    <source>
        <dbReference type="ARBA" id="ARBA00022777"/>
    </source>
</evidence>
<evidence type="ECO:0000256" key="5">
    <source>
        <dbReference type="ARBA" id="ARBA00022840"/>
    </source>
</evidence>
<feature type="compositionally biased region" description="Basic and acidic residues" evidence="8">
    <location>
        <begin position="67"/>
        <end position="79"/>
    </location>
</feature>
<evidence type="ECO:0000313" key="12">
    <source>
        <dbReference type="EMBL" id="KAK9822206.1"/>
    </source>
</evidence>
<feature type="compositionally biased region" description="Basic and acidic residues" evidence="8">
    <location>
        <begin position="10"/>
        <end position="28"/>
    </location>
</feature>
<comment type="caution">
    <text evidence="12">The sequence shown here is derived from an EMBL/GenBank/DDBJ whole genome shotgun (WGS) entry which is preliminary data.</text>
</comment>
<dbReference type="GO" id="GO:0005524">
    <property type="term" value="F:ATP binding"/>
    <property type="evidence" value="ECO:0007669"/>
    <property type="project" value="UniProtKB-KW"/>
</dbReference>
<keyword evidence="4" id="KW-0418">Kinase</keyword>
<protein>
    <recommendedName>
        <fullName evidence="1">non-specific serine/threonine protein kinase</fullName>
        <ecNumber evidence="1">2.7.11.1</ecNumber>
    </recommendedName>
</protein>
<dbReference type="InterPro" id="IPR031559">
    <property type="entry name" value="SMG1"/>
</dbReference>
<dbReference type="SMART" id="SM00444">
    <property type="entry name" value="GYF"/>
    <property type="match status" value="2"/>
</dbReference>
<dbReference type="PROSITE" id="PS51190">
    <property type="entry name" value="FATC"/>
    <property type="match status" value="1"/>
</dbReference>
<dbReference type="Pfam" id="PF15785">
    <property type="entry name" value="SMG1"/>
    <property type="match status" value="1"/>
</dbReference>
<dbReference type="EMBL" id="JALJOU010000090">
    <property type="protein sequence ID" value="KAK9822206.1"/>
    <property type="molecule type" value="Genomic_DNA"/>
</dbReference>
<feature type="domain" description="GYF" evidence="10">
    <location>
        <begin position="87"/>
        <end position="135"/>
    </location>
</feature>
<feature type="compositionally biased region" description="Low complexity" evidence="8">
    <location>
        <begin position="2727"/>
        <end position="2760"/>
    </location>
</feature>
<keyword evidence="7" id="KW-0175">Coiled coil</keyword>
<dbReference type="PANTHER" id="PTHR11139">
    <property type="entry name" value="ATAXIA TELANGIECTASIA MUTATED ATM -RELATED"/>
    <property type="match status" value="1"/>
</dbReference>
<dbReference type="GO" id="GO:0005634">
    <property type="term" value="C:nucleus"/>
    <property type="evidence" value="ECO:0007669"/>
    <property type="project" value="TreeGrafter"/>
</dbReference>
<evidence type="ECO:0000256" key="7">
    <source>
        <dbReference type="SAM" id="Coils"/>
    </source>
</evidence>
<feature type="compositionally biased region" description="Basic and acidic residues" evidence="8">
    <location>
        <begin position="332"/>
        <end position="343"/>
    </location>
</feature>
<feature type="compositionally biased region" description="Basic and acidic residues" evidence="8">
    <location>
        <begin position="169"/>
        <end position="266"/>
    </location>
</feature>
<feature type="compositionally biased region" description="Basic and acidic residues" evidence="8">
    <location>
        <begin position="280"/>
        <end position="295"/>
    </location>
</feature>
<evidence type="ECO:0000256" key="2">
    <source>
        <dbReference type="ARBA" id="ARBA00022679"/>
    </source>
</evidence>
<evidence type="ECO:0000259" key="11">
    <source>
        <dbReference type="PROSITE" id="PS51190"/>
    </source>
</evidence>
<feature type="compositionally biased region" description="Low complexity" evidence="8">
    <location>
        <begin position="299"/>
        <end position="312"/>
    </location>
</feature>
<feature type="region of interest" description="Disordered" evidence="8">
    <location>
        <begin position="524"/>
        <end position="547"/>
    </location>
</feature>
<dbReference type="GO" id="GO:0004674">
    <property type="term" value="F:protein serine/threonine kinase activity"/>
    <property type="evidence" value="ECO:0007669"/>
    <property type="project" value="UniProtKB-EC"/>
</dbReference>
<feature type="region of interest" description="Disordered" evidence="8">
    <location>
        <begin position="1"/>
        <end position="106"/>
    </location>
</feature>
<keyword evidence="2" id="KW-0808">Transferase</keyword>
<keyword evidence="5" id="KW-0067">ATP-binding</keyword>
<feature type="region of interest" description="Disordered" evidence="8">
    <location>
        <begin position="458"/>
        <end position="479"/>
    </location>
</feature>
<evidence type="ECO:0000256" key="6">
    <source>
        <dbReference type="ARBA" id="ARBA00023161"/>
    </source>
</evidence>
<feature type="domain" description="GYF" evidence="10">
    <location>
        <begin position="371"/>
        <end position="431"/>
    </location>
</feature>
<sequence>MRSAALFDADSSRRRGDGARNGRPDGARGGRARAPARDVAMPGDVVGRAAPAKWFLHDDRTADDDVAPPRRERRGRGFDDGTEGVEPSLWLYKDPSGKEQGPYPASQLLDWSEQGYFPISLQVRRQGSSRFASLQELMPVLRRAANAASQPATPPAPRPEPARAPAQPRAERSLQSEQREYSAERERRPEREQHNERPHRAEPERAHRSERPYRAEPERAHRSERPYRAEPECEYRSERQYRGEPEREYHGERPYRAEPRRAEPAPRRPQRAHPADALVPEDRRRDSVLPPAERRGRGRAPAQAAAAPPESRNGAGLGSAGEGERKPRRARGRGEKGAKEPAKETMLPGLPYSVETASRLFSAGAQQAAEAPMWRYIDPSGTVQGPFDAGAMLTWYKAFYLHDMNLPVCGTERKVAPPLLPSRELHYTKLGTLLERVKRGQRFIPLSAAVVAADIGASPLPSPSKPQKPKPKPLSDSGWRARVALAVGEDGRVTVKLDPYTVPRRSQPFNTLGGMRIHKDGQCARTTKAQRAATDEPSPRNSEAFSRRRLTAGRALIRARGPTMAPTGNGSAAAPAKRPAALLQAASRASADPAARAAALSALERALRAEPGAREAAAQVLDLWGAALPLLGDRNAAVRQAALPVVGLLGALATRPLAHTGGRPGLLFDWALPLLAPPAGAPTPDFGTQFWAAAALGACLTACDAVTLARYANAVLAACQAVLEADATIANLLPPTLAAMRQAARHTHAVRSRLLDLVDLLLGWSLEPDLPPSTSVRIAETFLSFGDAWRGHAKFSETLARRLTADMEACTGQPPGDAANPQRLLALASSSAAIMQAAAPELATSVPDILPRAAACFQAAAAAPPHAGSVPPSAFLVSLSRLLGAAPASAAADPALLSAQIDLVLHALGDPGAHQGNAPLTPDERQAAVAHNVGLALHVLDQALTRTCLGGHAVPLDVYQRLLNADSPFARLRSHWAPTLAHACKGDLAAIWAAVAPLCLPSGELAAAPGLWLQALALLRCVSEHPAFDPGGAWEPSSPQITAAAGSSRVRAAAGGAAAALAAAACRRPAGQALDAQMAELAVAMLDRQTDPDEAVKCAWAPAVQPLALHLAWATTGLGDGVAEAVLEAAWRRATPRPSPEPMPADDLDRVLAWLLRAPAPQLVAAPRAAASAQPGSPAWLARLAESCGAVAGRACTSGGEAGWALAQAAAGALVEQRLRAMGGGPAHTLSAVEAAIQALPTARARVGAKSGKDPAVTLERAWLLLEFACALEKRLAVACEGCAAAQQPSPGAAAFLSIPKNRKACEEWGARVRPLALLVSARALAALGEPDDVEGLRVHTARVFAPLPGLLTGIASRQAWADSLAWMRGFGAAAAGAHECAAALHSGLIRRAAAAAAPLGTEEAAALVLAAAEAHAALEDWEGLRAWLAELQELRAAAPGLPPAALALPPDDEARFHASAALASSDVVAAQAALRLAAWAPALELDALDALAAEPAARLPASWRPPAQAAATLSQAAQHAWCEVVPQLLARLQHPLAGVRAAAAAVLRCLEQAAPAAVLFPVLREAALAVSSASAARGELAALAAELRRARPAAAAGAELLMGEAARVAVLWEEQWHATLQDVQADVARRAPAVAAEAVRLAGLAPEERDRLLAERYAVVMAPTAAAVEARLRETVDAVPATPAEAAFAQRYKARLRGALRALKHPVRGAEPAADALQLLRALCDSLAQRLGRGDRHRALAELSPALAALAGTDVPMPCAEDGSDGGAGAVSVEAVAGDVVVLPTKTRPKRLRLLGSDGRARPFLLKGREDLRLDERLVQLLRGANALLRATPSAAARQLAAPTFGVVPLGARLGLLQWVEGGVPLWGLFRAWQARPRGRREGGPDAARSGAGKVLSGAEIFYARLLPALEAAGLSRATPRAAWPAQLLRGVFLGLARDAPRDLVLRELWAAAGSAADAWRRRAAFRQSTAAMSIVGWLLGLGDRHPGNLLLDTRSGTLVHIDFGVLFERGRGLRVPEIVPFRLTQCLTAALGIAGVEGAFRAACEAALGALRAGGPALGGLLAGSLADPLVDWAAERDDRHARQGQDLAVALALFASRHAQLAPALEGALGALPGALCGAAAALEALSAAARRAGRSGRALLEAEQRQEDLQAALDVSTARQTGAAEALARAEQALPRLRRDSAQLSSTAAAAAYECRAWAEGHARTAGGLQRGIPKELALAPEFWLSSAAQAPLRLVADGGSPAAGGAPSLLAVAVERARERPAALLPPALAAAAAAADQEGQALLARRDKAAHAATAALQEYTAALQLVLPARYAASTHHARWGAALAAGVATARAGDVSADLPVHAESDAFQAAWALAPSQAPDEAAAAEALADWRARVRALEEGARAAESMQGRAYAALDALAGARSDAERARPAALQALQHAAGNVRSSGGIDGRLHGVRSAVARYAADALDELAAWAAPGAPGALFQLTALASGAAAVCATLREAGLAAAVPTNPGKPLDCDPAAPDGLERVAGAVCSALGVLEAALAAAAGAEVAALPELGACACAPAWPDMLRDMGAIHGCRQEMAATAAALKEAHAAAAAEKASQQQSRAIALHEQAAALAADVESAARAAGAMAETLRELARRAREAHLTLASGIAELPLALAHMAAALPCAAPEGSGGGAKAAAGLASALAPHLDTAGRLRDVAARASDFDGALRELTATAAAEATALQQEHIGAGAARSSAQGASEAPTASSGASASQSAAESFEGPGSRDIPKRTPTPPPGDVVGASPPATLGGSTRDPSYDPAPPAASSAAAHASRRQRDRRAFAGTVLARFWAKLDGVADAPGARGSNSALTVAEQVEVLLRQATSVDALAHMYEGWTPWL</sequence>
<dbReference type="InterPro" id="IPR003152">
    <property type="entry name" value="FATC_dom"/>
</dbReference>
<evidence type="ECO:0000259" key="9">
    <source>
        <dbReference type="PROSITE" id="PS50290"/>
    </source>
</evidence>
<dbReference type="CDD" id="cd00072">
    <property type="entry name" value="GYF"/>
    <property type="match status" value="1"/>
</dbReference>
<reference evidence="12 13" key="1">
    <citation type="journal article" date="2024" name="Nat. Commun.">
        <title>Phylogenomics reveals the evolutionary origins of lichenization in chlorophyte algae.</title>
        <authorList>
            <person name="Puginier C."/>
            <person name="Libourel C."/>
            <person name="Otte J."/>
            <person name="Skaloud P."/>
            <person name="Haon M."/>
            <person name="Grisel S."/>
            <person name="Petersen M."/>
            <person name="Berrin J.G."/>
            <person name="Delaux P.M."/>
            <person name="Dal Grande F."/>
            <person name="Keller J."/>
        </authorList>
    </citation>
    <scope>NUCLEOTIDE SEQUENCE [LARGE SCALE GENOMIC DNA]</scope>
    <source>
        <strain evidence="12 13">SAG 245.80</strain>
    </source>
</reference>
<dbReference type="InterPro" id="IPR003169">
    <property type="entry name" value="GYF"/>
</dbReference>